<keyword evidence="4" id="KW-0479">Metal-binding</keyword>
<comment type="cofactor">
    <cofactor evidence="4">
        <name>Mn(2+)</name>
        <dbReference type="ChEBI" id="CHEBI:29035"/>
    </cofactor>
    <text evidence="4">The Mn(2+) ion enhances activity.</text>
</comment>
<dbReference type="STRING" id="1231657.A0A1Y2ABG8"/>
<dbReference type="InterPro" id="IPR011650">
    <property type="entry name" value="Peptidase_M20_dimer"/>
</dbReference>
<dbReference type="NCBIfam" id="TIGR01891">
    <property type="entry name" value="amidohydrolases"/>
    <property type="match status" value="1"/>
</dbReference>
<dbReference type="EMBL" id="MCFA01000001">
    <property type="protein sequence ID" value="ORY19842.1"/>
    <property type="molecule type" value="Genomic_DNA"/>
</dbReference>
<dbReference type="Proteomes" id="UP000193144">
    <property type="component" value="Unassembled WGS sequence"/>
</dbReference>
<dbReference type="GO" id="GO:0016787">
    <property type="term" value="F:hydrolase activity"/>
    <property type="evidence" value="ECO:0007669"/>
    <property type="project" value="UniProtKB-KW"/>
</dbReference>
<dbReference type="Gene3D" id="3.40.630.10">
    <property type="entry name" value="Zn peptidases"/>
    <property type="match status" value="1"/>
</dbReference>
<evidence type="ECO:0000256" key="4">
    <source>
        <dbReference type="PIRSR" id="PIRSR005962-1"/>
    </source>
</evidence>
<dbReference type="SUPFAM" id="SSF55031">
    <property type="entry name" value="Bacterial exopeptidase dimerisation domain"/>
    <property type="match status" value="1"/>
</dbReference>
<reference evidence="6 7" key="1">
    <citation type="submission" date="2016-07" db="EMBL/GenBank/DDBJ databases">
        <title>Pervasive Adenine N6-methylation of Active Genes in Fungi.</title>
        <authorList>
            <consortium name="DOE Joint Genome Institute"/>
            <person name="Mondo S.J."/>
            <person name="Dannebaum R.O."/>
            <person name="Kuo R.C."/>
            <person name="Labutti K."/>
            <person name="Haridas S."/>
            <person name="Kuo A."/>
            <person name="Salamov A."/>
            <person name="Ahrendt S.R."/>
            <person name="Lipzen A."/>
            <person name="Sullivan W."/>
            <person name="Andreopoulos W.B."/>
            <person name="Clum A."/>
            <person name="Lindquist E."/>
            <person name="Daum C."/>
            <person name="Ramamoorthy G.K."/>
            <person name="Gryganskyi A."/>
            <person name="Culley D."/>
            <person name="Magnuson J.K."/>
            <person name="James T.Y."/>
            <person name="O'Malley M.A."/>
            <person name="Stajich J.E."/>
            <person name="Spatafora J.W."/>
            <person name="Visel A."/>
            <person name="Grigoriev I.V."/>
        </authorList>
    </citation>
    <scope>NUCLEOTIDE SEQUENCE [LARGE SCALE GENOMIC DNA]</scope>
    <source>
        <strain evidence="6 7">CBS 115471</strain>
    </source>
</reference>
<dbReference type="GO" id="GO:0046872">
    <property type="term" value="F:metal ion binding"/>
    <property type="evidence" value="ECO:0007669"/>
    <property type="project" value="UniProtKB-KW"/>
</dbReference>
<dbReference type="FunFam" id="3.30.70.360:FF:000001">
    <property type="entry name" value="N-acetyldiaminopimelate deacetylase"/>
    <property type="match status" value="1"/>
</dbReference>
<dbReference type="AlphaFoldDB" id="A0A1Y2ABG8"/>
<feature type="binding site" evidence="4">
    <location>
        <position position="115"/>
    </location>
    <ligand>
        <name>Mn(2+)</name>
        <dbReference type="ChEBI" id="CHEBI:29035"/>
        <label>2</label>
    </ligand>
</feature>
<dbReference type="Gene3D" id="3.30.70.360">
    <property type="match status" value="1"/>
</dbReference>
<evidence type="ECO:0000259" key="5">
    <source>
        <dbReference type="Pfam" id="PF07687"/>
    </source>
</evidence>
<dbReference type="SUPFAM" id="SSF53187">
    <property type="entry name" value="Zn-dependent exopeptidases"/>
    <property type="match status" value="1"/>
</dbReference>
<feature type="binding site" evidence="4">
    <location>
        <position position="149"/>
    </location>
    <ligand>
        <name>Mn(2+)</name>
        <dbReference type="ChEBI" id="CHEBI:29035"/>
        <label>2</label>
    </ligand>
</feature>
<feature type="binding site" evidence="4">
    <location>
        <position position="176"/>
    </location>
    <ligand>
        <name>Mn(2+)</name>
        <dbReference type="ChEBI" id="CHEBI:29035"/>
        <label>2</label>
    </ligand>
</feature>
<keyword evidence="7" id="KW-1185">Reference proteome</keyword>
<accession>A0A1Y2ABG8</accession>
<dbReference type="PANTHER" id="PTHR11014">
    <property type="entry name" value="PEPTIDASE M20 FAMILY MEMBER"/>
    <property type="match status" value="1"/>
</dbReference>
<dbReference type="InterPro" id="IPR017439">
    <property type="entry name" value="Amidohydrolase"/>
</dbReference>
<feature type="binding site" evidence="4">
    <location>
        <position position="113"/>
    </location>
    <ligand>
        <name>Mn(2+)</name>
        <dbReference type="ChEBI" id="CHEBI:29035"/>
        <label>2</label>
    </ligand>
</feature>
<keyword evidence="4" id="KW-0464">Manganese</keyword>
<sequence length="419" mass="45525">MTTITQVIEAHRPTLSLYEDLYRQFHAHPELSFQEKETAARIVTHLKSLKAYEVFPDIGGGVSAVLKNGSGKTILLRADIDGLPVEENSGLGYASKRRMKDLDGVEKPCMHACGHDIHITSLLAAAETLAKARDQWSGTLVLVFQPAEERAGGARAMVVDGLYEKVPEPDLCIGAHVMAYRAGVIGTRHGLVASSADSFLLTIHGRQAHASMPNRSIDPIVQASSTILRLQTIVSREVDPADFAVVTVSAIHAGDAENIIPDRVEAKINVRTARPEVREKVLSSIRRIIDAEAAASNAPPPEFKPTTQFPFLYNDPKVTSELEKSFSSHFPTSAEGYTADIPRLPGSEDFGILATSIGKPSCFFLYGGTDPEVYDKAEKEGKLLELPVNHSPFFVPVMQPTLMVGIDGYVAAALTFLRK</sequence>
<dbReference type="CDD" id="cd05664">
    <property type="entry name" value="M20_Acy1-like"/>
    <property type="match status" value="1"/>
</dbReference>
<evidence type="ECO:0000313" key="6">
    <source>
        <dbReference type="EMBL" id="ORY19842.1"/>
    </source>
</evidence>
<feature type="domain" description="Peptidase M20 dimerisation" evidence="5">
    <location>
        <begin position="198"/>
        <end position="294"/>
    </location>
</feature>
<keyword evidence="3" id="KW-0378">Hydrolase</keyword>
<organism evidence="6 7">
    <name type="scientific">Clohesyomyces aquaticus</name>
    <dbReference type="NCBI Taxonomy" id="1231657"/>
    <lineage>
        <taxon>Eukaryota</taxon>
        <taxon>Fungi</taxon>
        <taxon>Dikarya</taxon>
        <taxon>Ascomycota</taxon>
        <taxon>Pezizomycotina</taxon>
        <taxon>Dothideomycetes</taxon>
        <taxon>Pleosporomycetidae</taxon>
        <taxon>Pleosporales</taxon>
        <taxon>Lindgomycetaceae</taxon>
        <taxon>Clohesyomyces</taxon>
    </lineage>
</organism>
<protein>
    <recommendedName>
        <fullName evidence="5">Peptidase M20 dimerisation domain-containing protein</fullName>
    </recommendedName>
</protein>
<evidence type="ECO:0000256" key="3">
    <source>
        <dbReference type="ARBA" id="ARBA00022801"/>
    </source>
</evidence>
<comment type="similarity">
    <text evidence="2">Belongs to the peptidase M20A family.</text>
</comment>
<dbReference type="InterPro" id="IPR002933">
    <property type="entry name" value="Peptidase_M20"/>
</dbReference>
<dbReference type="InterPro" id="IPR036264">
    <property type="entry name" value="Bact_exopeptidase_dim_dom"/>
</dbReference>
<comment type="similarity">
    <text evidence="1">Belongs to the peptidase M20 family.</text>
</comment>
<evidence type="ECO:0000256" key="2">
    <source>
        <dbReference type="ARBA" id="ARBA00006247"/>
    </source>
</evidence>
<dbReference type="Pfam" id="PF01546">
    <property type="entry name" value="Peptidase_M20"/>
    <property type="match status" value="1"/>
</dbReference>
<evidence type="ECO:0000256" key="1">
    <source>
        <dbReference type="ARBA" id="ARBA00006153"/>
    </source>
</evidence>
<dbReference type="Pfam" id="PF07687">
    <property type="entry name" value="M20_dimer"/>
    <property type="match status" value="1"/>
</dbReference>
<proteinExistence type="inferred from homology"/>
<dbReference type="OrthoDB" id="6119954at2759"/>
<gene>
    <name evidence="6" type="ORF">BCR34DRAFT_471562</name>
</gene>
<dbReference type="PANTHER" id="PTHR11014:SF63">
    <property type="entry name" value="METALLOPEPTIDASE, PUTATIVE (AFU_ORTHOLOGUE AFUA_6G09600)-RELATED"/>
    <property type="match status" value="1"/>
</dbReference>
<comment type="caution">
    <text evidence="6">The sequence shown here is derived from an EMBL/GenBank/DDBJ whole genome shotgun (WGS) entry which is preliminary data.</text>
</comment>
<name>A0A1Y2ABG8_9PLEO</name>
<dbReference type="PIRSF" id="PIRSF005962">
    <property type="entry name" value="Pept_M20D_amidohydro"/>
    <property type="match status" value="1"/>
</dbReference>
<evidence type="ECO:0000313" key="7">
    <source>
        <dbReference type="Proteomes" id="UP000193144"/>
    </source>
</evidence>